<dbReference type="EC" id="2.4.1.11" evidence="3"/>
<evidence type="ECO:0000259" key="2">
    <source>
        <dbReference type="Pfam" id="PF13439"/>
    </source>
</evidence>
<keyword evidence="3" id="KW-0808">Transferase</keyword>
<dbReference type="KEGG" id="anh:A6F65_02401"/>
<evidence type="ECO:0000313" key="3">
    <source>
        <dbReference type="EMBL" id="ANU08682.1"/>
    </source>
</evidence>
<dbReference type="InterPro" id="IPR001296">
    <property type="entry name" value="Glyco_trans_1"/>
</dbReference>
<dbReference type="PANTHER" id="PTHR12526">
    <property type="entry name" value="GLYCOSYLTRANSFERASE"/>
    <property type="match status" value="1"/>
</dbReference>
<keyword evidence="4" id="KW-1185">Reference proteome</keyword>
<name>A0A1C7DBC4_9SPHN</name>
<dbReference type="CDD" id="cd03802">
    <property type="entry name" value="GT4_AviGT4-like"/>
    <property type="match status" value="1"/>
</dbReference>
<dbReference type="Gene3D" id="3.40.50.2000">
    <property type="entry name" value="Glycogen Phosphorylase B"/>
    <property type="match status" value="2"/>
</dbReference>
<dbReference type="OrthoDB" id="9801573at2"/>
<protein>
    <submittedName>
        <fullName evidence="3">Glycogen synthase</fullName>
        <ecNumber evidence="3">2.4.1.11</ecNumber>
    </submittedName>
</protein>
<accession>A0A1C7DBC4</accession>
<dbReference type="PANTHER" id="PTHR12526:SF595">
    <property type="entry name" value="BLL5217 PROTEIN"/>
    <property type="match status" value="1"/>
</dbReference>
<dbReference type="AlphaFoldDB" id="A0A1C7DBC4"/>
<evidence type="ECO:0000259" key="1">
    <source>
        <dbReference type="Pfam" id="PF00534"/>
    </source>
</evidence>
<gene>
    <name evidence="3" type="ORF">A6F65_02401</name>
</gene>
<dbReference type="GO" id="GO:0004373">
    <property type="term" value="F:alpha-1,4-glucan glucosyltransferase (UDP-glucose donor) activity"/>
    <property type="evidence" value="ECO:0007669"/>
    <property type="project" value="UniProtKB-EC"/>
</dbReference>
<dbReference type="STRING" id="645517.A6F65_02401"/>
<keyword evidence="3" id="KW-0328">Glycosyltransferase</keyword>
<sequence>MRIGHVAPLVYPVPPSTYGGTERVIADLATAQAALGHDVVLFASEDSGLERVTLLAGRPSLAGWKAQGSEPPPGLLAALEADQLRQLLAHGSECDVIHLHGPAQSSAVAESLGIPVFRTIHWRADELDHKLHFELFPKERVIAISERQAKDIPSSSLAGTVHHGIPVDRYALGTGSGGYLAFLGRMTDQKRPDRAIALGASANLPVKLAGPVDPGNPDYFERVVRPKLSANVQHVGSVTDAQKQAFLGDAAALVFPIDWPEPFGLVMIEAMACGTPVLAWRNGSVAEVVDEGVSGIIVNDMAEASARLPELLTLDRGKVRKRFEERFGVGRMAAAITALYRAA</sequence>
<dbReference type="Pfam" id="PF13439">
    <property type="entry name" value="Glyco_transf_4"/>
    <property type="match status" value="1"/>
</dbReference>
<dbReference type="InterPro" id="IPR028098">
    <property type="entry name" value="Glyco_trans_4-like_N"/>
</dbReference>
<dbReference type="Proteomes" id="UP000092698">
    <property type="component" value="Chromosome"/>
</dbReference>
<proteinExistence type="predicted"/>
<dbReference type="SUPFAM" id="SSF53756">
    <property type="entry name" value="UDP-Glycosyltransferase/glycogen phosphorylase"/>
    <property type="match status" value="1"/>
</dbReference>
<feature type="domain" description="Glycosyl transferase family 1" evidence="1">
    <location>
        <begin position="179"/>
        <end position="325"/>
    </location>
</feature>
<feature type="domain" description="Glycosyltransferase subfamily 4-like N-terminal" evidence="2">
    <location>
        <begin position="18"/>
        <end position="150"/>
    </location>
</feature>
<dbReference type="Pfam" id="PF00534">
    <property type="entry name" value="Glycos_transf_1"/>
    <property type="match status" value="1"/>
</dbReference>
<dbReference type="EMBL" id="CP016545">
    <property type="protein sequence ID" value="ANU08682.1"/>
    <property type="molecule type" value="Genomic_DNA"/>
</dbReference>
<evidence type="ECO:0000313" key="4">
    <source>
        <dbReference type="Proteomes" id="UP000092698"/>
    </source>
</evidence>
<organism evidence="3 4">
    <name type="scientific">Paraurantiacibacter namhicola</name>
    <dbReference type="NCBI Taxonomy" id="645517"/>
    <lineage>
        <taxon>Bacteria</taxon>
        <taxon>Pseudomonadati</taxon>
        <taxon>Pseudomonadota</taxon>
        <taxon>Alphaproteobacteria</taxon>
        <taxon>Sphingomonadales</taxon>
        <taxon>Erythrobacteraceae</taxon>
        <taxon>Paraurantiacibacter</taxon>
    </lineage>
</organism>
<reference evidence="3 4" key="1">
    <citation type="submission" date="2016-07" db="EMBL/GenBank/DDBJ databases">
        <title>Complete genome sequence of Altererythrobacter namhicola JCM 16345T, containing esterase-encoding genes.</title>
        <authorList>
            <person name="Cheng H."/>
            <person name="Wu Y.-H."/>
            <person name="Jian S.-L."/>
            <person name="Huo Y.-Y."/>
            <person name="Wang C.-S."/>
            <person name="Xu X.-W."/>
        </authorList>
    </citation>
    <scope>NUCLEOTIDE SEQUENCE [LARGE SCALE GENOMIC DNA]</scope>
    <source>
        <strain evidence="3 4">JCM 16345</strain>
    </source>
</reference>
<dbReference type="RefSeq" id="WP_067789137.1">
    <property type="nucleotide sequence ID" value="NZ_CP016545.1"/>
</dbReference>